<feature type="domain" description="TubC N-terminal docking" evidence="2">
    <location>
        <begin position="5"/>
        <end position="54"/>
    </location>
</feature>
<dbReference type="Gene3D" id="3.40.50.1820">
    <property type="entry name" value="alpha/beta hydrolase"/>
    <property type="match status" value="1"/>
</dbReference>
<evidence type="ECO:0008006" key="5">
    <source>
        <dbReference type="Google" id="ProtNLM"/>
    </source>
</evidence>
<dbReference type="InterPro" id="IPR041464">
    <property type="entry name" value="TubC_N"/>
</dbReference>
<evidence type="ECO:0000259" key="2">
    <source>
        <dbReference type="Pfam" id="PF18563"/>
    </source>
</evidence>
<keyword evidence="4" id="KW-1185">Reference proteome</keyword>
<protein>
    <recommendedName>
        <fullName evidence="5">Polyketide synthase thioesterase domain-containing protein</fullName>
    </recommendedName>
</protein>
<name>V5XJM1_MYCNE</name>
<evidence type="ECO:0000259" key="1">
    <source>
        <dbReference type="Pfam" id="PF00975"/>
    </source>
</evidence>
<dbReference type="SUPFAM" id="SSF53474">
    <property type="entry name" value="alpha/beta-Hydrolases"/>
    <property type="match status" value="1"/>
</dbReference>
<dbReference type="GeneID" id="43452565"/>
<dbReference type="RefSeq" id="WP_019512627.1">
    <property type="nucleotide sequence ID" value="NC_023036.2"/>
</dbReference>
<dbReference type="Gene3D" id="1.10.10.1830">
    <property type="entry name" value="Non-ribosomal peptide synthase, adenylation domain"/>
    <property type="match status" value="1"/>
</dbReference>
<dbReference type="Pfam" id="PF18563">
    <property type="entry name" value="TubC_N"/>
    <property type="match status" value="1"/>
</dbReference>
<dbReference type="Pfam" id="PF00975">
    <property type="entry name" value="Thioesterase"/>
    <property type="match status" value="1"/>
</dbReference>
<sequence length="336" mass="36751">MTTADLLEELRKLDVRIALDGDRLRLNAPVGALTDEHKRDLATRKPEVIAFLREAQRLVSQQRAIVPLQPDGTNTPIFAVAGHNGDVFAYRALAQHLGTEQPFYGLQPPGLEEGSEPLTTVEDIAGYFADQIRAFQPGGPMIIAGYCAGGSIAFELARQLTNSGTTVTDLILFGAPYCTFYRRLQWTVALGRHYGSRAMTHARRLCAIPMAERGRYIALRARHLAGTVRGVREQRSEPVGDAVLIRRRAVVAATLAAARAYVPTSSGLHIDVMLPCESWQRSSARPLRWNRLAASTTLFIGPDGCSSDTMLLPEHAGTFAGFVVQTQQRHAHSGPM</sequence>
<organism evidence="3 4">
    <name type="scientific">Mycolicibacterium neoaurum VKM Ac-1815D</name>
    <dbReference type="NCBI Taxonomy" id="700508"/>
    <lineage>
        <taxon>Bacteria</taxon>
        <taxon>Bacillati</taxon>
        <taxon>Actinomycetota</taxon>
        <taxon>Actinomycetes</taxon>
        <taxon>Mycobacteriales</taxon>
        <taxon>Mycobacteriaceae</taxon>
        <taxon>Mycolicibacterium</taxon>
    </lineage>
</organism>
<gene>
    <name evidence="3" type="ORF">D174_24310</name>
</gene>
<dbReference type="InterPro" id="IPR001031">
    <property type="entry name" value="Thioesterase"/>
</dbReference>
<dbReference type="InterPro" id="IPR044894">
    <property type="entry name" value="TubC_N_sf"/>
</dbReference>
<proteinExistence type="predicted"/>
<accession>V5XJM1</accession>
<dbReference type="EMBL" id="CP006936">
    <property type="protein sequence ID" value="AHC28081.1"/>
    <property type="molecule type" value="Genomic_DNA"/>
</dbReference>
<dbReference type="AlphaFoldDB" id="V5XJM1"/>
<dbReference type="Proteomes" id="UP000018763">
    <property type="component" value="Chromosome"/>
</dbReference>
<reference evidence="3 4" key="1">
    <citation type="journal article" date="2014" name="Genome Announc.">
        <title>Complete Genome Sequence of Sterol-Transforming Mycobacterium neoaurum Strain VKM Ac-1815D.</title>
        <authorList>
            <person name="Shtratnikova V.Y."/>
            <person name="Bragin E.Y."/>
            <person name="Dovbnya D.V."/>
            <person name="Pekov Y.A."/>
            <person name="Schelkunov M.I."/>
            <person name="Strizhov N."/>
            <person name="Ivashina T.V."/>
            <person name="Ashapkin V.V."/>
            <person name="Donova M.V."/>
        </authorList>
    </citation>
    <scope>NUCLEOTIDE SEQUENCE [LARGE SCALE GENOMIC DNA]</scope>
    <source>
        <strain evidence="3 4">VKM Ac-1815D</strain>
    </source>
</reference>
<evidence type="ECO:0000313" key="4">
    <source>
        <dbReference type="Proteomes" id="UP000018763"/>
    </source>
</evidence>
<evidence type="ECO:0000313" key="3">
    <source>
        <dbReference type="EMBL" id="AHC28081.1"/>
    </source>
</evidence>
<dbReference type="InterPro" id="IPR029058">
    <property type="entry name" value="AB_hydrolase_fold"/>
</dbReference>
<feature type="domain" description="Thioesterase" evidence="1">
    <location>
        <begin position="76"/>
        <end position="177"/>
    </location>
</feature>